<dbReference type="OrthoDB" id="76038at2759"/>
<proteinExistence type="predicted"/>
<organism evidence="2 3">
    <name type="scientific">Albula glossodonta</name>
    <name type="common">roundjaw bonefish</name>
    <dbReference type="NCBI Taxonomy" id="121402"/>
    <lineage>
        <taxon>Eukaryota</taxon>
        <taxon>Metazoa</taxon>
        <taxon>Chordata</taxon>
        <taxon>Craniata</taxon>
        <taxon>Vertebrata</taxon>
        <taxon>Euteleostomi</taxon>
        <taxon>Actinopterygii</taxon>
        <taxon>Neopterygii</taxon>
        <taxon>Teleostei</taxon>
        <taxon>Albuliformes</taxon>
        <taxon>Albulidae</taxon>
        <taxon>Albula</taxon>
    </lineage>
</organism>
<gene>
    <name evidence="2" type="ORF">JZ751_023651</name>
</gene>
<reference evidence="2" key="1">
    <citation type="thesis" date="2021" institute="BYU ScholarsArchive" country="Provo, UT, USA">
        <title>Applications of and Algorithms for Genome Assembly and Genomic Analyses with an Emphasis on Marine Teleosts.</title>
        <authorList>
            <person name="Pickett B.D."/>
        </authorList>
    </citation>
    <scope>NUCLEOTIDE SEQUENCE</scope>
    <source>
        <strain evidence="2">HI-2016</strain>
    </source>
</reference>
<comment type="caution">
    <text evidence="2">The sequence shown here is derived from an EMBL/GenBank/DDBJ whole genome shotgun (WGS) entry which is preliminary data.</text>
</comment>
<feature type="compositionally biased region" description="Basic residues" evidence="1">
    <location>
        <begin position="46"/>
        <end position="56"/>
    </location>
</feature>
<evidence type="ECO:0000256" key="1">
    <source>
        <dbReference type="SAM" id="MobiDB-lite"/>
    </source>
</evidence>
<name>A0A8T2NGW8_9TELE</name>
<dbReference type="EMBL" id="JAFBMS010000053">
    <property type="protein sequence ID" value="KAG9339509.1"/>
    <property type="molecule type" value="Genomic_DNA"/>
</dbReference>
<accession>A0A8T2NGW8</accession>
<dbReference type="Proteomes" id="UP000824540">
    <property type="component" value="Unassembled WGS sequence"/>
</dbReference>
<dbReference type="AlphaFoldDB" id="A0A8T2NGW8"/>
<sequence length="116" mass="12597">MLDVLIVGGGPHALTLATLLAHPDARSPQTGTDILDGIQLSQNKSKSSRSKSKRKPPIGVIAEEEAPPDPVPSPPLHFRVVDSYGEWATLWKSQFSALNIPHLRSHTLVHTDPLNK</sequence>
<dbReference type="PANTHER" id="PTHR38663">
    <property type="match status" value="1"/>
</dbReference>
<evidence type="ECO:0000313" key="3">
    <source>
        <dbReference type="Proteomes" id="UP000824540"/>
    </source>
</evidence>
<evidence type="ECO:0000313" key="2">
    <source>
        <dbReference type="EMBL" id="KAG9339509.1"/>
    </source>
</evidence>
<feature type="non-terminal residue" evidence="2">
    <location>
        <position position="116"/>
    </location>
</feature>
<keyword evidence="3" id="KW-1185">Reference proteome</keyword>
<dbReference type="PANTHER" id="PTHR38663:SF1">
    <property type="entry name" value="L-ORNITHINE N(5)-MONOOXYGENASE"/>
    <property type="match status" value="1"/>
</dbReference>
<protein>
    <submittedName>
        <fullName evidence="2">Uncharacterized protein</fullName>
    </submittedName>
</protein>
<feature type="region of interest" description="Disordered" evidence="1">
    <location>
        <begin position="25"/>
        <end position="74"/>
    </location>
</feature>